<keyword evidence="1" id="KW-1133">Transmembrane helix</keyword>
<feature type="signal peptide" evidence="2">
    <location>
        <begin position="1"/>
        <end position="22"/>
    </location>
</feature>
<proteinExistence type="predicted"/>
<feature type="chain" id="PRO_5013877088" evidence="2">
    <location>
        <begin position="23"/>
        <end position="69"/>
    </location>
</feature>
<keyword evidence="1" id="KW-0472">Membrane</keyword>
<protein>
    <submittedName>
        <fullName evidence="3">Uncharacterized protein</fullName>
    </submittedName>
</protein>
<sequence length="69" mass="7922">MKKPFKLLASLLLVLYATTMPDAPEPTASNPIWWFLALMLGLFIIWMFTGGPQRYEEQHKLTPPTTQTE</sequence>
<reference evidence="3 4" key="1">
    <citation type="submission" date="2017-09" db="EMBL/GenBank/DDBJ databases">
        <title>Depth-based differentiation of microbial function through sediment-hosted aquifers and enrichment of novel symbionts in the deep terrestrial subsurface.</title>
        <authorList>
            <person name="Probst A.J."/>
            <person name="Ladd B."/>
            <person name="Jarett J.K."/>
            <person name="Geller-Mcgrath D.E."/>
            <person name="Sieber C.M."/>
            <person name="Emerson J.B."/>
            <person name="Anantharaman K."/>
            <person name="Thomas B.C."/>
            <person name="Malmstrom R."/>
            <person name="Stieglmeier M."/>
            <person name="Klingl A."/>
            <person name="Woyke T."/>
            <person name="Ryan C.M."/>
            <person name="Banfield J.F."/>
        </authorList>
    </citation>
    <scope>NUCLEOTIDE SEQUENCE [LARGE SCALE GENOMIC DNA]</scope>
    <source>
        <strain evidence="3">CG10_big_fil_rev_8_21_14_0_10_51_16</strain>
    </source>
</reference>
<evidence type="ECO:0000256" key="2">
    <source>
        <dbReference type="SAM" id="SignalP"/>
    </source>
</evidence>
<accession>A0A2H0RDS8</accession>
<comment type="caution">
    <text evidence="3">The sequence shown here is derived from an EMBL/GenBank/DDBJ whole genome shotgun (WGS) entry which is preliminary data.</text>
</comment>
<dbReference type="Proteomes" id="UP000228767">
    <property type="component" value="Unassembled WGS sequence"/>
</dbReference>
<organism evidence="3 4">
    <name type="scientific">Candidatus Vogelbacteria bacterium CG10_big_fil_rev_8_21_14_0_10_51_16</name>
    <dbReference type="NCBI Taxonomy" id="1975045"/>
    <lineage>
        <taxon>Bacteria</taxon>
        <taxon>Candidatus Vogeliibacteriota</taxon>
    </lineage>
</organism>
<gene>
    <name evidence="3" type="ORF">COV10_04035</name>
</gene>
<keyword evidence="1" id="KW-0812">Transmembrane</keyword>
<feature type="transmembrane region" description="Helical" evidence="1">
    <location>
        <begin position="31"/>
        <end position="49"/>
    </location>
</feature>
<keyword evidence="2" id="KW-0732">Signal</keyword>
<evidence type="ECO:0000256" key="1">
    <source>
        <dbReference type="SAM" id="Phobius"/>
    </source>
</evidence>
<evidence type="ECO:0000313" key="3">
    <source>
        <dbReference type="EMBL" id="PIR44643.1"/>
    </source>
</evidence>
<dbReference type="EMBL" id="PCYI01000025">
    <property type="protein sequence ID" value="PIR44643.1"/>
    <property type="molecule type" value="Genomic_DNA"/>
</dbReference>
<dbReference type="AlphaFoldDB" id="A0A2H0RDS8"/>
<evidence type="ECO:0000313" key="4">
    <source>
        <dbReference type="Proteomes" id="UP000228767"/>
    </source>
</evidence>
<name>A0A2H0RDS8_9BACT</name>